<dbReference type="EMBL" id="CAJZBQ010000011">
    <property type="protein sequence ID" value="CAG9313990.1"/>
    <property type="molecule type" value="Genomic_DNA"/>
</dbReference>
<protein>
    <recommendedName>
        <fullName evidence="6">Ion transport domain-containing protein</fullName>
    </recommendedName>
</protein>
<dbReference type="Pfam" id="PF00520">
    <property type="entry name" value="Ion_trans"/>
    <property type="match status" value="1"/>
</dbReference>
<dbReference type="PANTHER" id="PTHR43336">
    <property type="entry name" value="OXYGEN SENSOR HISTIDINE KINASE RESPONSE REGULATOR DEVS/DOSS"/>
    <property type="match status" value="1"/>
</dbReference>
<dbReference type="GO" id="GO:0005216">
    <property type="term" value="F:monoatomic ion channel activity"/>
    <property type="evidence" value="ECO:0007669"/>
    <property type="project" value="InterPro"/>
</dbReference>
<dbReference type="SUPFAM" id="SSF81324">
    <property type="entry name" value="Voltage-gated potassium channels"/>
    <property type="match status" value="1"/>
</dbReference>
<evidence type="ECO:0000256" key="4">
    <source>
        <dbReference type="ARBA" id="ARBA00023136"/>
    </source>
</evidence>
<keyword evidence="3 5" id="KW-1133">Transmembrane helix</keyword>
<organism evidence="7 8">
    <name type="scientific">Blepharisma stoltei</name>
    <dbReference type="NCBI Taxonomy" id="1481888"/>
    <lineage>
        <taxon>Eukaryota</taxon>
        <taxon>Sar</taxon>
        <taxon>Alveolata</taxon>
        <taxon>Ciliophora</taxon>
        <taxon>Postciliodesmatophora</taxon>
        <taxon>Heterotrichea</taxon>
        <taxon>Heterotrichida</taxon>
        <taxon>Blepharismidae</taxon>
        <taxon>Blepharisma</taxon>
    </lineage>
</organism>
<dbReference type="InterPro" id="IPR029787">
    <property type="entry name" value="Nucleotide_cyclase"/>
</dbReference>
<keyword evidence="8" id="KW-1185">Reference proteome</keyword>
<evidence type="ECO:0000256" key="1">
    <source>
        <dbReference type="ARBA" id="ARBA00004141"/>
    </source>
</evidence>
<comment type="subcellular location">
    <subcellularLocation>
        <location evidence="1">Membrane</location>
        <topology evidence="1">Multi-pass membrane protein</topology>
    </subcellularLocation>
</comment>
<dbReference type="GO" id="GO:0016020">
    <property type="term" value="C:membrane"/>
    <property type="evidence" value="ECO:0007669"/>
    <property type="project" value="UniProtKB-SubCell"/>
</dbReference>
<dbReference type="SUPFAM" id="SSF55073">
    <property type="entry name" value="Nucleotide cyclase"/>
    <property type="match status" value="1"/>
</dbReference>
<evidence type="ECO:0000256" key="5">
    <source>
        <dbReference type="SAM" id="Phobius"/>
    </source>
</evidence>
<evidence type="ECO:0000313" key="8">
    <source>
        <dbReference type="Proteomes" id="UP001162131"/>
    </source>
</evidence>
<feature type="transmembrane region" description="Helical" evidence="5">
    <location>
        <begin position="93"/>
        <end position="111"/>
    </location>
</feature>
<comment type="caution">
    <text evidence="7">The sequence shown here is derived from an EMBL/GenBank/DDBJ whole genome shotgun (WGS) entry which is preliminary data.</text>
</comment>
<reference evidence="7" key="1">
    <citation type="submission" date="2021-09" db="EMBL/GenBank/DDBJ databases">
        <authorList>
            <consortium name="AG Swart"/>
            <person name="Singh M."/>
            <person name="Singh A."/>
            <person name="Seah K."/>
            <person name="Emmerich C."/>
        </authorList>
    </citation>
    <scope>NUCLEOTIDE SEQUENCE</scope>
    <source>
        <strain evidence="7">ATCC30299</strain>
    </source>
</reference>
<dbReference type="InterPro" id="IPR027359">
    <property type="entry name" value="Volt_channel_dom_sf"/>
</dbReference>
<evidence type="ECO:0000313" key="7">
    <source>
        <dbReference type="EMBL" id="CAG9313990.1"/>
    </source>
</evidence>
<dbReference type="PANTHER" id="PTHR43336:SF3">
    <property type="entry name" value="GUANYLATE CYCLASE DOMAIN-CONTAINING PROTEIN"/>
    <property type="match status" value="1"/>
</dbReference>
<dbReference type="Proteomes" id="UP001162131">
    <property type="component" value="Unassembled WGS sequence"/>
</dbReference>
<evidence type="ECO:0000256" key="2">
    <source>
        <dbReference type="ARBA" id="ARBA00022692"/>
    </source>
</evidence>
<feature type="transmembrane region" description="Helical" evidence="5">
    <location>
        <begin position="62"/>
        <end position="81"/>
    </location>
</feature>
<gene>
    <name evidence="7" type="ORF">BSTOLATCC_MIC9791</name>
</gene>
<keyword evidence="4 5" id="KW-0472">Membrane</keyword>
<dbReference type="InterPro" id="IPR005821">
    <property type="entry name" value="Ion_trans_dom"/>
</dbReference>
<feature type="transmembrane region" description="Helical" evidence="5">
    <location>
        <begin position="434"/>
        <end position="455"/>
    </location>
</feature>
<name>A0AAU9IQB3_9CILI</name>
<proteinExistence type="predicted"/>
<feature type="transmembrane region" description="Helical" evidence="5">
    <location>
        <begin position="314"/>
        <end position="333"/>
    </location>
</feature>
<keyword evidence="2 5" id="KW-0812">Transmembrane</keyword>
<feature type="transmembrane region" description="Helical" evidence="5">
    <location>
        <begin position="123"/>
        <end position="143"/>
    </location>
</feature>
<feature type="domain" description="Ion transport" evidence="6">
    <location>
        <begin position="67"/>
        <end position="194"/>
    </location>
</feature>
<accession>A0AAU9IQB3</accession>
<dbReference type="Gene3D" id="1.20.120.350">
    <property type="entry name" value="Voltage-gated potassium channels. Chain C"/>
    <property type="match status" value="1"/>
</dbReference>
<sequence length="825" mass="94678">MANPTLDIQLNRIPGDLDELDSAQNYFKGYDCIKNIPLYWGNDGVKVKSKLSKFSSAILKNWVVQAFLMLLTIFALFGEDIRLLATEKSADDYFFAIALVCFIFFAVEILLSSLSKDKYLNSFFFWLDILATFTLILDVGWIWDFATGENHSQDSEDVQKSHISLNELEEITGPRNIRFMRIFRVVRLVRIVKIYKLAVERDLQKNEKKGDQRIEIRFRGDDAPIFVEVLDERSQNRDIDFDNWEDQVSHSSSLFSMRSMSSDGHPIDPQSTGLNFDIPPNMVVINNEARKKNENNDPKPDPEAKLGNRLTDVIMNRVIMLVIGAVFVFPMFYPSLYLNDYKFLEFGLQCIYDVIHEHQEFDIAWNSYVDAYRDLDDPLIYLQAKNKKLWKGGVNLDELRLCEVLIFTVDKMDPDYYYWMVAVFNMKSTSKMEAWMSMVRTAFICFMIGIASVLLTKGTKDILLKPLEKMTDRIQKMSKDPILAVQYEEYESYQRDLLSHKNKKKQNVAEEIKLLENAISKIGALLSAGFGEIGAEIIACNMRSNGGEINPLIPGRRCFCIFGVLSIKSLQEISYDLKEDTVQLINKISHIAHHVASKYSGFASKIYGEKLVIVWKFPDECIDLDVFSNAKVGLNDNFYVKEIADMAIVCFAKVLAELMKNRINLNNGYSKEIISESCNKIGIGLHQGWGLEGTIGSDLKIDPIYLSPNLDFAIKLADLSNMNDAPILISEDMYKICSKITKTKLRKLDKVMITEEKQIDIYGCNLDLSRINSIKSELENSEKNRVLNRIAREKLRESSKSGDFKISKLWEEDEDLRNMKQSAEQ</sequence>
<dbReference type="Gene3D" id="3.30.70.1230">
    <property type="entry name" value="Nucleotide cyclase"/>
    <property type="match status" value="1"/>
</dbReference>
<dbReference type="AlphaFoldDB" id="A0AAU9IQB3"/>
<evidence type="ECO:0000259" key="6">
    <source>
        <dbReference type="Pfam" id="PF00520"/>
    </source>
</evidence>
<evidence type="ECO:0000256" key="3">
    <source>
        <dbReference type="ARBA" id="ARBA00022989"/>
    </source>
</evidence>